<dbReference type="GeneID" id="56031359"/>
<dbReference type="KEGG" id="halg:HUG10_20960"/>
<proteinExistence type="predicted"/>
<reference evidence="1 2" key="1">
    <citation type="submission" date="2020-07" db="EMBL/GenBank/DDBJ databases">
        <title>Gai3-2, isolated from salt lake.</title>
        <authorList>
            <person name="Cui H."/>
            <person name="Shi X."/>
        </authorList>
    </citation>
    <scope>NUCLEOTIDE SEQUENCE [LARGE SCALE GENOMIC DNA]</scope>
    <source>
        <strain evidence="1 2">Gai3-2</strain>
        <plasmid evidence="1 2">unnamed3</plasmid>
    </source>
</reference>
<geneLocation type="plasmid" evidence="1 2">
    <name>unnamed3</name>
</geneLocation>
<evidence type="ECO:0000313" key="2">
    <source>
        <dbReference type="Proteomes" id="UP000509750"/>
    </source>
</evidence>
<dbReference type="AlphaFoldDB" id="A0A7D5KYK5"/>
<dbReference type="RefSeq" id="WP_179171632.1">
    <property type="nucleotide sequence ID" value="NZ_CP058532.1"/>
</dbReference>
<organism evidence="1 2">
    <name type="scientific">Halorarum halophilum</name>
    <dbReference type="NCBI Taxonomy" id="2743090"/>
    <lineage>
        <taxon>Archaea</taxon>
        <taxon>Methanobacteriati</taxon>
        <taxon>Methanobacteriota</taxon>
        <taxon>Stenosarchaea group</taxon>
        <taxon>Halobacteria</taxon>
        <taxon>Halobacteriales</taxon>
        <taxon>Haloferacaceae</taxon>
        <taxon>Halorarum</taxon>
    </lineage>
</organism>
<evidence type="ECO:0000313" key="1">
    <source>
        <dbReference type="EMBL" id="QLG30058.1"/>
    </source>
</evidence>
<gene>
    <name evidence="1" type="ORF">HUG10_20960</name>
</gene>
<protein>
    <submittedName>
        <fullName evidence="1">Uncharacterized protein</fullName>
    </submittedName>
</protein>
<keyword evidence="1" id="KW-0614">Plasmid</keyword>
<accession>A0A7D5KYK5</accession>
<sequence length="63" mass="7356">MSDDLVEMEMPRWMVRQMLGDAIQSKHTAYTESGRDDADQIARLLRFYLEESSTNHEPSPGRR</sequence>
<name>A0A7D5KYK5_9EURY</name>
<keyword evidence="2" id="KW-1185">Reference proteome</keyword>
<dbReference type="Proteomes" id="UP000509750">
    <property type="component" value="Plasmid unnamed3"/>
</dbReference>
<dbReference type="EMBL" id="CP058532">
    <property type="protein sequence ID" value="QLG30058.1"/>
    <property type="molecule type" value="Genomic_DNA"/>
</dbReference>